<feature type="compositionally biased region" description="Basic and acidic residues" evidence="1">
    <location>
        <begin position="163"/>
        <end position="172"/>
    </location>
</feature>
<evidence type="ECO:0000313" key="4">
    <source>
        <dbReference type="Proteomes" id="UP000245119"/>
    </source>
</evidence>
<reference evidence="3 4" key="1">
    <citation type="submission" date="2018-04" db="EMBL/GenBank/DDBJ databases">
        <title>The genome of golden apple snail Pomacea canaliculata provides insight into stress tolerance and invasive adaptation.</title>
        <authorList>
            <person name="Liu C."/>
            <person name="Liu B."/>
            <person name="Ren Y."/>
            <person name="Zhang Y."/>
            <person name="Wang H."/>
            <person name="Li S."/>
            <person name="Jiang F."/>
            <person name="Yin L."/>
            <person name="Zhang G."/>
            <person name="Qian W."/>
            <person name="Fan W."/>
        </authorList>
    </citation>
    <scope>NUCLEOTIDE SEQUENCE [LARGE SCALE GENOMIC DNA]</scope>
    <source>
        <strain evidence="3">SZHN2017</strain>
        <tissue evidence="3">Muscle</tissue>
    </source>
</reference>
<feature type="transmembrane region" description="Helical" evidence="2">
    <location>
        <begin position="15"/>
        <end position="35"/>
    </location>
</feature>
<keyword evidence="4" id="KW-1185">Reference proteome</keyword>
<name>A0A2T7PG11_POMCA</name>
<dbReference type="Proteomes" id="UP000245119">
    <property type="component" value="Linkage Group LG4"/>
</dbReference>
<evidence type="ECO:0000256" key="1">
    <source>
        <dbReference type="SAM" id="MobiDB-lite"/>
    </source>
</evidence>
<dbReference type="AlphaFoldDB" id="A0A2T7PG11"/>
<dbReference type="PROSITE" id="PS51257">
    <property type="entry name" value="PROKAR_LIPOPROTEIN"/>
    <property type="match status" value="1"/>
</dbReference>
<keyword evidence="2" id="KW-1133">Transmembrane helix</keyword>
<protein>
    <submittedName>
        <fullName evidence="3">Uncharacterized protein</fullName>
    </submittedName>
</protein>
<accession>A0A2T7PG11</accession>
<gene>
    <name evidence="3" type="ORF">C0Q70_07801</name>
</gene>
<comment type="caution">
    <text evidence="3">The sequence shown here is derived from an EMBL/GenBank/DDBJ whole genome shotgun (WGS) entry which is preliminary data.</text>
</comment>
<sequence>MDELRDSCQQSALDLSAHALWASSALISCLLICVCNRQRLHSRDEEAAKGRSKDWACEHARDAQRLLKPSREQVTARVQSKAGDPSQSALLLLTVTPTSADGIPMRRATALTSESDHNKINTWLTSANPSIPRKGSDHYIVPASGSSLRWVLANTSHYSKGSGEGEKERINEGEETELGVGGGGSKGQEDMTTYRWRLPQSCCCQRLHQG</sequence>
<feature type="region of interest" description="Disordered" evidence="1">
    <location>
        <begin position="157"/>
        <end position="190"/>
    </location>
</feature>
<proteinExistence type="predicted"/>
<keyword evidence="2" id="KW-0472">Membrane</keyword>
<evidence type="ECO:0000256" key="2">
    <source>
        <dbReference type="SAM" id="Phobius"/>
    </source>
</evidence>
<evidence type="ECO:0000313" key="3">
    <source>
        <dbReference type="EMBL" id="PVD32367.1"/>
    </source>
</evidence>
<dbReference type="EMBL" id="PZQS01000004">
    <property type="protein sequence ID" value="PVD32367.1"/>
    <property type="molecule type" value="Genomic_DNA"/>
</dbReference>
<keyword evidence="2" id="KW-0812">Transmembrane</keyword>
<organism evidence="3 4">
    <name type="scientific">Pomacea canaliculata</name>
    <name type="common">Golden apple snail</name>
    <dbReference type="NCBI Taxonomy" id="400727"/>
    <lineage>
        <taxon>Eukaryota</taxon>
        <taxon>Metazoa</taxon>
        <taxon>Spiralia</taxon>
        <taxon>Lophotrochozoa</taxon>
        <taxon>Mollusca</taxon>
        <taxon>Gastropoda</taxon>
        <taxon>Caenogastropoda</taxon>
        <taxon>Architaenioglossa</taxon>
        <taxon>Ampullarioidea</taxon>
        <taxon>Ampullariidae</taxon>
        <taxon>Pomacea</taxon>
    </lineage>
</organism>